<evidence type="ECO:0000256" key="1">
    <source>
        <dbReference type="ARBA" id="ARBA00004672"/>
    </source>
</evidence>
<dbReference type="InterPro" id="IPR018236">
    <property type="entry name" value="SAICAR_synthetase_CS"/>
</dbReference>
<dbReference type="Pfam" id="PF01259">
    <property type="entry name" value="SAICAR_synt"/>
    <property type="match status" value="1"/>
</dbReference>
<evidence type="ECO:0000256" key="6">
    <source>
        <dbReference type="ARBA" id="ARBA00022840"/>
    </source>
</evidence>
<evidence type="ECO:0000256" key="5">
    <source>
        <dbReference type="ARBA" id="ARBA00022755"/>
    </source>
</evidence>
<dbReference type="GO" id="GO:0005737">
    <property type="term" value="C:cytoplasm"/>
    <property type="evidence" value="ECO:0007669"/>
    <property type="project" value="TreeGrafter"/>
</dbReference>
<dbReference type="AlphaFoldDB" id="A0A1F6WJY4"/>
<evidence type="ECO:0000256" key="3">
    <source>
        <dbReference type="ARBA" id="ARBA00022598"/>
    </source>
</evidence>
<keyword evidence="3 8" id="KW-0436">Ligase</keyword>
<evidence type="ECO:0000313" key="11">
    <source>
        <dbReference type="Proteomes" id="UP000179880"/>
    </source>
</evidence>
<sequence length="318" mass="36458">MISEKILREGLVNTIENTHLPIGELSRGKVRDCYEKGDNLVLVATDRLSAFDVVLTTIPFKGQVLNKLSDYWFKKTKHIINNHVLSVPDPNAMVVVKCEPLPIEMVVRAYLTGVTSTSIWTAYERGERIFCGHHLPDGMKKHQRLENPILTPSTKAEKGQHDRSLSKEEIISSGLVSVEDFELMENVATHLFVYGLSLSRTRGLILVDTKYEFGKTPEGKIVLIDEVHTPDSSRYWYENTYQGAFERGEDPKSFDKEYVRRWLKEELGYVGEGTIPKIPDHVRIEAARRYIEACECITGEQFLPDLEEPLKRFERNLF</sequence>
<dbReference type="PROSITE" id="PS01058">
    <property type="entry name" value="SAICAR_SYNTHETASE_2"/>
    <property type="match status" value="1"/>
</dbReference>
<dbReference type="GO" id="GO:0005524">
    <property type="term" value="F:ATP binding"/>
    <property type="evidence" value="ECO:0007669"/>
    <property type="project" value="UniProtKB-KW"/>
</dbReference>
<name>A0A1F6WJY4_9BACT</name>
<comment type="similarity">
    <text evidence="2 8">Belongs to the SAICAR synthetase family.</text>
</comment>
<dbReference type="FunFam" id="3.30.200.20:FF:000199">
    <property type="entry name" value="Phosphoribosylaminoimidazole-succinocarboxamide synthase"/>
    <property type="match status" value="1"/>
</dbReference>
<comment type="caution">
    <text evidence="10">The sequence shown here is derived from an EMBL/GenBank/DDBJ whole genome shotgun (WGS) entry which is preliminary data.</text>
</comment>
<evidence type="ECO:0000313" key="10">
    <source>
        <dbReference type="EMBL" id="OGI82173.1"/>
    </source>
</evidence>
<dbReference type="GO" id="GO:0004639">
    <property type="term" value="F:phosphoribosylaminoimidazolesuccinocarboxamide synthase activity"/>
    <property type="evidence" value="ECO:0007669"/>
    <property type="project" value="UniProtKB-UniRule"/>
</dbReference>
<evidence type="ECO:0000256" key="8">
    <source>
        <dbReference type="HAMAP-Rule" id="MF_00137"/>
    </source>
</evidence>
<organism evidence="10 11">
    <name type="scientific">Candidatus Nomurabacteria bacterium RIFCSPHIGHO2_02_FULL_42_24</name>
    <dbReference type="NCBI Taxonomy" id="1801757"/>
    <lineage>
        <taxon>Bacteria</taxon>
        <taxon>Candidatus Nomuraibacteriota</taxon>
    </lineage>
</organism>
<comment type="catalytic activity">
    <reaction evidence="7 8">
        <text>5-amino-1-(5-phospho-D-ribosyl)imidazole-4-carboxylate + L-aspartate + ATP = (2S)-2-[5-amino-1-(5-phospho-beta-D-ribosyl)imidazole-4-carboxamido]succinate + ADP + phosphate + 2 H(+)</text>
        <dbReference type="Rhea" id="RHEA:22628"/>
        <dbReference type="ChEBI" id="CHEBI:15378"/>
        <dbReference type="ChEBI" id="CHEBI:29991"/>
        <dbReference type="ChEBI" id="CHEBI:30616"/>
        <dbReference type="ChEBI" id="CHEBI:43474"/>
        <dbReference type="ChEBI" id="CHEBI:58443"/>
        <dbReference type="ChEBI" id="CHEBI:77657"/>
        <dbReference type="ChEBI" id="CHEBI:456216"/>
        <dbReference type="EC" id="6.3.2.6"/>
    </reaction>
</comment>
<feature type="domain" description="SAICAR synthetase/ADE2 N-terminal" evidence="9">
    <location>
        <begin position="25"/>
        <end position="266"/>
    </location>
</feature>
<dbReference type="Proteomes" id="UP000179880">
    <property type="component" value="Unassembled WGS sequence"/>
</dbReference>
<dbReference type="CDD" id="cd01414">
    <property type="entry name" value="SAICAR_synt_Sc"/>
    <property type="match status" value="1"/>
</dbReference>
<evidence type="ECO:0000256" key="4">
    <source>
        <dbReference type="ARBA" id="ARBA00022741"/>
    </source>
</evidence>
<dbReference type="HAMAP" id="MF_00137">
    <property type="entry name" value="SAICAR_synth"/>
    <property type="match status" value="1"/>
</dbReference>
<evidence type="ECO:0000256" key="2">
    <source>
        <dbReference type="ARBA" id="ARBA00010190"/>
    </source>
</evidence>
<dbReference type="NCBIfam" id="NF009251">
    <property type="entry name" value="PRK12607.1"/>
    <property type="match status" value="1"/>
</dbReference>
<dbReference type="InterPro" id="IPR028923">
    <property type="entry name" value="SAICAR_synt/ADE2_N"/>
</dbReference>
<evidence type="ECO:0000256" key="7">
    <source>
        <dbReference type="ARBA" id="ARBA00048475"/>
    </source>
</evidence>
<evidence type="ECO:0000259" key="9">
    <source>
        <dbReference type="Pfam" id="PF01259"/>
    </source>
</evidence>
<dbReference type="PANTHER" id="PTHR43700:SF1">
    <property type="entry name" value="PHOSPHORIBOSYLAMINOIMIDAZOLE-SUCCINOCARBOXAMIDE SYNTHASE"/>
    <property type="match status" value="1"/>
</dbReference>
<dbReference type="EC" id="6.3.2.6" evidence="8"/>
<protein>
    <recommendedName>
        <fullName evidence="8">Phosphoribosylaminoimidazole-succinocarboxamide synthase</fullName>
        <ecNumber evidence="8">6.3.2.6</ecNumber>
    </recommendedName>
    <alternativeName>
        <fullName evidence="8">SAICAR synthetase</fullName>
    </alternativeName>
</protein>
<accession>A0A1F6WJY4</accession>
<gene>
    <name evidence="8" type="primary">purC</name>
    <name evidence="10" type="ORF">A3B93_01375</name>
</gene>
<dbReference type="SUPFAM" id="SSF56104">
    <property type="entry name" value="SAICAR synthase-like"/>
    <property type="match status" value="1"/>
</dbReference>
<dbReference type="Gene3D" id="3.30.470.20">
    <property type="entry name" value="ATP-grasp fold, B domain"/>
    <property type="match status" value="1"/>
</dbReference>
<keyword evidence="5 8" id="KW-0658">Purine biosynthesis</keyword>
<dbReference type="GO" id="GO:0006189">
    <property type="term" value="P:'de novo' IMP biosynthetic process"/>
    <property type="evidence" value="ECO:0007669"/>
    <property type="project" value="UniProtKB-UniRule"/>
</dbReference>
<dbReference type="NCBIfam" id="NF010568">
    <property type="entry name" value="PRK13961.1"/>
    <property type="match status" value="1"/>
</dbReference>
<keyword evidence="4 8" id="KW-0547">Nucleotide-binding</keyword>
<dbReference type="UniPathway" id="UPA00074">
    <property type="reaction ID" value="UER00131"/>
</dbReference>
<comment type="pathway">
    <text evidence="1 8">Purine metabolism; IMP biosynthesis via de novo pathway; 5-amino-1-(5-phospho-D-ribosyl)imidazole-4-carboxamide from 5-amino-1-(5-phospho-D-ribosyl)imidazole-4-carboxylate: step 1/2.</text>
</comment>
<keyword evidence="6 8" id="KW-0067">ATP-binding</keyword>
<reference evidence="10 11" key="1">
    <citation type="journal article" date="2016" name="Nat. Commun.">
        <title>Thousands of microbial genomes shed light on interconnected biogeochemical processes in an aquifer system.</title>
        <authorList>
            <person name="Anantharaman K."/>
            <person name="Brown C.T."/>
            <person name="Hug L.A."/>
            <person name="Sharon I."/>
            <person name="Castelle C.J."/>
            <person name="Probst A.J."/>
            <person name="Thomas B.C."/>
            <person name="Singh A."/>
            <person name="Wilkins M.J."/>
            <person name="Karaoz U."/>
            <person name="Brodie E.L."/>
            <person name="Williams K.H."/>
            <person name="Hubbard S.S."/>
            <person name="Banfield J.F."/>
        </authorList>
    </citation>
    <scope>NUCLEOTIDE SEQUENCE [LARGE SCALE GENOMIC DNA]</scope>
</reference>
<dbReference type="EMBL" id="MFUH01000010">
    <property type="protein sequence ID" value="OGI82173.1"/>
    <property type="molecule type" value="Genomic_DNA"/>
</dbReference>
<dbReference type="PANTHER" id="PTHR43700">
    <property type="entry name" value="PHOSPHORIBOSYLAMINOIMIDAZOLE-SUCCINOCARBOXAMIDE SYNTHASE"/>
    <property type="match status" value="1"/>
</dbReference>
<proteinExistence type="inferred from homology"/>
<dbReference type="Gene3D" id="3.30.200.20">
    <property type="entry name" value="Phosphorylase Kinase, domain 1"/>
    <property type="match status" value="1"/>
</dbReference>